<dbReference type="Pfam" id="PF16930">
    <property type="entry name" value="Porin_5"/>
    <property type="match status" value="2"/>
</dbReference>
<name>B9XLG2_PEDPL</name>
<protein>
    <recommendedName>
        <fullName evidence="4">Alginate export domain-containing protein</fullName>
    </recommendedName>
</protein>
<feature type="transmembrane region" description="Helical" evidence="1">
    <location>
        <begin position="23"/>
        <end position="41"/>
    </location>
</feature>
<keyword evidence="1" id="KW-0472">Membrane</keyword>
<gene>
    <name evidence="2" type="ORF">Cflav_PD1913</name>
</gene>
<evidence type="ECO:0008006" key="4">
    <source>
        <dbReference type="Google" id="ProtNLM"/>
    </source>
</evidence>
<comment type="caution">
    <text evidence="2">The sequence shown here is derived from an EMBL/GenBank/DDBJ whole genome shotgun (WGS) entry which is preliminary data.</text>
</comment>
<evidence type="ECO:0000256" key="1">
    <source>
        <dbReference type="SAM" id="Phobius"/>
    </source>
</evidence>
<dbReference type="EMBL" id="ABOX02000029">
    <property type="protein sequence ID" value="EEF59365.1"/>
    <property type="molecule type" value="Genomic_DNA"/>
</dbReference>
<dbReference type="STRING" id="320771.Cflav_PD1913"/>
<evidence type="ECO:0000313" key="2">
    <source>
        <dbReference type="EMBL" id="EEF59365.1"/>
    </source>
</evidence>
<reference evidence="2 3" key="1">
    <citation type="journal article" date="2011" name="J. Bacteriol.">
        <title>Genome sequence of 'Pedosphaera parvula' Ellin514, an aerobic Verrucomicrobial isolate from pasture soil.</title>
        <authorList>
            <person name="Kant R."/>
            <person name="van Passel M.W."/>
            <person name="Sangwan P."/>
            <person name="Palva A."/>
            <person name="Lucas S."/>
            <person name="Copeland A."/>
            <person name="Lapidus A."/>
            <person name="Glavina Del Rio T."/>
            <person name="Dalin E."/>
            <person name="Tice H."/>
            <person name="Bruce D."/>
            <person name="Goodwin L."/>
            <person name="Pitluck S."/>
            <person name="Chertkov O."/>
            <person name="Larimer F.W."/>
            <person name="Land M.L."/>
            <person name="Hauser L."/>
            <person name="Brettin T.S."/>
            <person name="Detter J.C."/>
            <person name="Han S."/>
            <person name="de Vos W.M."/>
            <person name="Janssen P.H."/>
            <person name="Smidt H."/>
        </authorList>
    </citation>
    <scope>NUCLEOTIDE SEQUENCE [LARGE SCALE GENOMIC DNA]</scope>
    <source>
        <strain evidence="2 3">Ellin514</strain>
    </source>
</reference>
<dbReference type="SUPFAM" id="SSF56935">
    <property type="entry name" value="Porins"/>
    <property type="match status" value="1"/>
</dbReference>
<keyword evidence="3" id="KW-1185">Reference proteome</keyword>
<dbReference type="AlphaFoldDB" id="B9XLG2"/>
<keyword evidence="1" id="KW-1133">Transmembrane helix</keyword>
<dbReference type="Proteomes" id="UP000003688">
    <property type="component" value="Unassembled WGS sequence"/>
</dbReference>
<keyword evidence="1" id="KW-0812">Transmembrane</keyword>
<sequence precursor="true">MAYNLISSDQQTQYSKMTKNKTYASLVIGVLATVVFGSAAYSQSSDALIDKLVDKGILSVKEANDLREEANQDFNRAYQVKTGMSDWVNSLKWSGDFRGRYDGIYQDDKNFGPTPGKPNTYANQDRTRFRYRARFGATVSMTDNLEIGLRLGSGDLSSAAPSLGGSIFSANTTLNNDGSRKFIFVDAAYAKWTPRDWFTAQFGKMDNMFWITDAIIDYDYQPEGAQERFTLAATDNQKIQFTSGQFVIAENFNASGAGPNNDAYLFINQVDWTGKWTPKFTTRLGLALMNFKNQMEIPASLQTFINQNGTPASGIGAQNFNPVIARAEATYALDSFPMFKGEFPITLGAEYANNPAASSAPFPGKNYSGSANEAYNLGVIFGSVKQKGNWQIAYNYKTIESAVAWNGLVDDDFGFNTKGGTDVRGHHIKAWYRPCDPLTFVMSYFITEQISNVPGTLAHQQRLSP</sequence>
<evidence type="ECO:0000313" key="3">
    <source>
        <dbReference type="Proteomes" id="UP000003688"/>
    </source>
</evidence>
<dbReference type="InterPro" id="IPR032638">
    <property type="entry name" value="Porin_5"/>
</dbReference>
<organism evidence="2 3">
    <name type="scientific">Pedosphaera parvula (strain Ellin514)</name>
    <dbReference type="NCBI Taxonomy" id="320771"/>
    <lineage>
        <taxon>Bacteria</taxon>
        <taxon>Pseudomonadati</taxon>
        <taxon>Verrucomicrobiota</taxon>
        <taxon>Pedosphaerae</taxon>
        <taxon>Pedosphaerales</taxon>
        <taxon>Pedosphaeraceae</taxon>
        <taxon>Pedosphaera</taxon>
    </lineage>
</organism>
<accession>B9XLG2</accession>
<proteinExistence type="predicted"/>